<dbReference type="InParanoid" id="D8UA64"/>
<name>D8UA64_VOLCA</name>
<accession>D8UA64</accession>
<dbReference type="EMBL" id="GL378373">
    <property type="protein sequence ID" value="EFJ43372.1"/>
    <property type="molecule type" value="Genomic_DNA"/>
</dbReference>
<gene>
    <name evidence="1" type="ORF">VOLCADRAFT_96463</name>
</gene>
<evidence type="ECO:0000313" key="1">
    <source>
        <dbReference type="EMBL" id="EFJ43372.1"/>
    </source>
</evidence>
<protein>
    <submittedName>
        <fullName evidence="1">Uncharacterized protein</fullName>
    </submittedName>
</protein>
<dbReference type="AlphaFoldDB" id="D8UA64"/>
<reference evidence="1 2" key="1">
    <citation type="journal article" date="2010" name="Science">
        <title>Genomic analysis of organismal complexity in the multicellular green alga Volvox carteri.</title>
        <authorList>
            <person name="Prochnik S.E."/>
            <person name="Umen J."/>
            <person name="Nedelcu A.M."/>
            <person name="Hallmann A."/>
            <person name="Miller S.M."/>
            <person name="Nishii I."/>
            <person name="Ferris P."/>
            <person name="Kuo A."/>
            <person name="Mitros T."/>
            <person name="Fritz-Laylin L.K."/>
            <person name="Hellsten U."/>
            <person name="Chapman J."/>
            <person name="Simakov O."/>
            <person name="Rensing S.A."/>
            <person name="Terry A."/>
            <person name="Pangilinan J."/>
            <person name="Kapitonov V."/>
            <person name="Jurka J."/>
            <person name="Salamov A."/>
            <person name="Shapiro H."/>
            <person name="Schmutz J."/>
            <person name="Grimwood J."/>
            <person name="Lindquist E."/>
            <person name="Lucas S."/>
            <person name="Grigoriev I.V."/>
            <person name="Schmitt R."/>
            <person name="Kirk D."/>
            <person name="Rokhsar D.S."/>
        </authorList>
    </citation>
    <scope>NUCLEOTIDE SEQUENCE [LARGE SCALE GENOMIC DNA]</scope>
    <source>
        <strain evidence="2">f. Nagariensis / Eve</strain>
    </source>
</reference>
<dbReference type="KEGG" id="vcn:VOLCADRAFT_96463"/>
<evidence type="ECO:0000313" key="2">
    <source>
        <dbReference type="Proteomes" id="UP000001058"/>
    </source>
</evidence>
<dbReference type="OrthoDB" id="542657at2759"/>
<organism evidence="2">
    <name type="scientific">Volvox carteri f. nagariensis</name>
    <dbReference type="NCBI Taxonomy" id="3068"/>
    <lineage>
        <taxon>Eukaryota</taxon>
        <taxon>Viridiplantae</taxon>
        <taxon>Chlorophyta</taxon>
        <taxon>core chlorophytes</taxon>
        <taxon>Chlorophyceae</taxon>
        <taxon>CS clade</taxon>
        <taxon>Chlamydomonadales</taxon>
        <taxon>Volvocaceae</taxon>
        <taxon>Volvox</taxon>
    </lineage>
</organism>
<sequence>MRARPGMGYRHEVMLDTSDIGHAPNVLTSTPKELVGDDGNRVSSFGVSCIAVQGVEGFRLRIPGTAVHGPLRPDGPTLGHSVGVWGSLWYLLLQLVTQHGQLPMLLQQQQQQKRTIDVRLVCGSDSTALVLYSPTTSLHGLYYNEQLHGPFATGRSVNPFTPGLSPLSSIPKPSYVTGDVVRERFPAMRSEDDPLNWITDQELDMRGSKMAANQQRVPLRCQSSRN</sequence>
<dbReference type="RefSeq" id="XP_002955519.1">
    <property type="nucleotide sequence ID" value="XM_002955473.1"/>
</dbReference>
<keyword evidence="2" id="KW-1185">Reference proteome</keyword>
<proteinExistence type="predicted"/>
<dbReference type="Proteomes" id="UP000001058">
    <property type="component" value="Unassembled WGS sequence"/>
</dbReference>
<dbReference type="GeneID" id="9616792"/>